<dbReference type="STRING" id="104452.A0A0L7KVK4"/>
<dbReference type="InterPro" id="IPR004871">
    <property type="entry name" value="RSE1/DDB1/CPSF1_C"/>
</dbReference>
<feature type="domain" description="RSE1/DDB1/CPSF1 C-terminal" evidence="1">
    <location>
        <begin position="443"/>
        <end position="513"/>
    </location>
</feature>
<dbReference type="Pfam" id="PF03178">
    <property type="entry name" value="CPSF_A"/>
    <property type="match status" value="3"/>
</dbReference>
<dbReference type="Gene3D" id="1.10.150.910">
    <property type="match status" value="1"/>
</dbReference>
<sequence length="531" mass="60451">MKGVNVKAEGFKPGTVYELNDEDELLYGGDQTPASMASIMLAEQSKNPGVPRRMSRWWRRHLAEIKPTYWLFALRCNGNLEVYSLPEMRLCAMVRRRQGELNPGVPRRMSRWWRRHLAEIKPTYWLFALRCNGNLEVYSLPEMRLCAMVRDACAGARVLSDSLESVSTISSIEELEEGVGGTDGAHVKEIAVCGLGHKSGRVMLLIQTHTDLMVYQEIAVCGLGHKSGRVMLLIQTHTDLMVYQCSFPYGYSGATQVPKSNNPDQWPIRQLRYFSKIQHDRFSVMLFSPVSWEIIPNTKIELDEWEHVTCLKNIYIWQLKDNDLVGIAFIDTGIYVHRMLAIKNLICVCDVYKSVSLLRYQVSQLTDNDLVGIAFIDTGIYVHRMCNQEPHLCVSQLTDNDLVGIAFIDTGIYVHRMLAINNLICVCDVYKSVSLLRYQVNLETTLDGGLGYILPLSEKMYRRLLMLQNVMNNYCCHIAGLNPRAHRTYKSPKKQVGGAARGMLDGDLVAQFTSMPDVEKQDFNYVNKKVK</sequence>
<evidence type="ECO:0000313" key="3">
    <source>
        <dbReference type="Proteomes" id="UP000037510"/>
    </source>
</evidence>
<organism evidence="2 3">
    <name type="scientific">Operophtera brumata</name>
    <name type="common">Winter moth</name>
    <name type="synonym">Phalaena brumata</name>
    <dbReference type="NCBI Taxonomy" id="104452"/>
    <lineage>
        <taxon>Eukaryota</taxon>
        <taxon>Metazoa</taxon>
        <taxon>Ecdysozoa</taxon>
        <taxon>Arthropoda</taxon>
        <taxon>Hexapoda</taxon>
        <taxon>Insecta</taxon>
        <taxon>Pterygota</taxon>
        <taxon>Neoptera</taxon>
        <taxon>Endopterygota</taxon>
        <taxon>Lepidoptera</taxon>
        <taxon>Glossata</taxon>
        <taxon>Ditrysia</taxon>
        <taxon>Geometroidea</taxon>
        <taxon>Geometridae</taxon>
        <taxon>Larentiinae</taxon>
        <taxon>Operophtera</taxon>
    </lineage>
</organism>
<evidence type="ECO:0000259" key="1">
    <source>
        <dbReference type="Pfam" id="PF03178"/>
    </source>
</evidence>
<dbReference type="PANTHER" id="PTHR10644">
    <property type="entry name" value="DNA REPAIR/RNA PROCESSING CPSF FAMILY"/>
    <property type="match status" value="1"/>
</dbReference>
<gene>
    <name evidence="2" type="ORF">OBRU01_19997</name>
</gene>
<dbReference type="AlphaFoldDB" id="A0A0L7KVK4"/>
<feature type="domain" description="RSE1/DDB1/CPSF1 C-terminal" evidence="1">
    <location>
        <begin position="312"/>
        <end position="362"/>
    </location>
</feature>
<reference evidence="2 3" key="1">
    <citation type="journal article" date="2015" name="Genome Biol. Evol.">
        <title>The genome of winter moth (Operophtera brumata) provides a genomic perspective on sexual dimorphism and phenology.</title>
        <authorList>
            <person name="Derks M.F."/>
            <person name="Smit S."/>
            <person name="Salis L."/>
            <person name="Schijlen E."/>
            <person name="Bossers A."/>
            <person name="Mateman C."/>
            <person name="Pijl A.S."/>
            <person name="de Ridder D."/>
            <person name="Groenen M.A."/>
            <person name="Visser M.E."/>
            <person name="Megens H.J."/>
        </authorList>
    </citation>
    <scope>NUCLEOTIDE SEQUENCE [LARGE SCALE GENOMIC DNA]</scope>
    <source>
        <strain evidence="2">WM2013NL</strain>
        <tissue evidence="2">Head and thorax</tissue>
    </source>
</reference>
<name>A0A0L7KVK4_OPEBR</name>
<dbReference type="GO" id="GO:0005634">
    <property type="term" value="C:nucleus"/>
    <property type="evidence" value="ECO:0007669"/>
    <property type="project" value="InterPro"/>
</dbReference>
<accession>A0A0L7KVK4</accession>
<dbReference type="GO" id="GO:0003676">
    <property type="term" value="F:nucleic acid binding"/>
    <property type="evidence" value="ECO:0007669"/>
    <property type="project" value="InterPro"/>
</dbReference>
<dbReference type="Proteomes" id="UP000037510">
    <property type="component" value="Unassembled WGS sequence"/>
</dbReference>
<feature type="domain" description="RSE1/DDB1/CPSF1 C-terminal" evidence="1">
    <location>
        <begin position="386"/>
        <end position="439"/>
    </location>
</feature>
<evidence type="ECO:0000313" key="2">
    <source>
        <dbReference type="EMBL" id="KOB67302.1"/>
    </source>
</evidence>
<protein>
    <submittedName>
        <fullName evidence="2">Putative cleavage and polyadenylation specific factor 1</fullName>
    </submittedName>
</protein>
<dbReference type="InterPro" id="IPR050358">
    <property type="entry name" value="RSE1/DDB1/CFT1"/>
</dbReference>
<proteinExistence type="predicted"/>
<comment type="caution">
    <text evidence="2">The sequence shown here is derived from an EMBL/GenBank/DDBJ whole genome shotgun (WGS) entry which is preliminary data.</text>
</comment>
<dbReference type="InterPro" id="IPR015943">
    <property type="entry name" value="WD40/YVTN_repeat-like_dom_sf"/>
</dbReference>
<keyword evidence="3" id="KW-1185">Reference proteome</keyword>
<dbReference type="Gene3D" id="2.130.10.10">
    <property type="entry name" value="YVTN repeat-like/Quinoprotein amine dehydrogenase"/>
    <property type="match status" value="2"/>
</dbReference>
<dbReference type="EMBL" id="JTDY01005166">
    <property type="protein sequence ID" value="KOB67302.1"/>
    <property type="molecule type" value="Genomic_DNA"/>
</dbReference>